<dbReference type="InterPro" id="IPR001623">
    <property type="entry name" value="DnaJ_domain"/>
</dbReference>
<dbReference type="CDD" id="cd10747">
    <property type="entry name" value="DnaJ_C"/>
    <property type="match status" value="1"/>
</dbReference>
<dbReference type="SUPFAM" id="SSF46565">
    <property type="entry name" value="Chaperone J-domain"/>
    <property type="match status" value="1"/>
</dbReference>
<dbReference type="Pfam" id="PF01556">
    <property type="entry name" value="DnaJ_C"/>
    <property type="match status" value="1"/>
</dbReference>
<reference evidence="3" key="1">
    <citation type="submission" date="2020-08" db="EMBL/GenBank/DDBJ databases">
        <title>Genome public.</title>
        <authorList>
            <person name="Liu C."/>
            <person name="Sun Q."/>
        </authorList>
    </citation>
    <scope>NUCLEOTIDE SEQUENCE</scope>
    <source>
        <strain evidence="3">N12</strain>
    </source>
</reference>
<dbReference type="Pfam" id="PF00226">
    <property type="entry name" value="DnaJ"/>
    <property type="match status" value="1"/>
</dbReference>
<evidence type="ECO:0000259" key="2">
    <source>
        <dbReference type="PROSITE" id="PS50076"/>
    </source>
</evidence>
<dbReference type="SMART" id="SM00271">
    <property type="entry name" value="DnaJ"/>
    <property type="match status" value="1"/>
</dbReference>
<dbReference type="Gene3D" id="1.10.287.110">
    <property type="entry name" value="DnaJ domain"/>
    <property type="match status" value="1"/>
</dbReference>
<dbReference type="PROSITE" id="PS00636">
    <property type="entry name" value="DNAJ_1"/>
    <property type="match status" value="1"/>
</dbReference>
<evidence type="ECO:0000313" key="3">
    <source>
        <dbReference type="EMBL" id="MBC8593678.1"/>
    </source>
</evidence>
<dbReference type="InterPro" id="IPR018253">
    <property type="entry name" value="DnaJ_domain_CS"/>
</dbReference>
<dbReference type="AlphaFoldDB" id="A0A926F3U9"/>
<evidence type="ECO:0000313" key="4">
    <source>
        <dbReference type="Proteomes" id="UP000651085"/>
    </source>
</evidence>
<dbReference type="GO" id="GO:0005737">
    <property type="term" value="C:cytoplasm"/>
    <property type="evidence" value="ECO:0007669"/>
    <property type="project" value="TreeGrafter"/>
</dbReference>
<dbReference type="GO" id="GO:0042026">
    <property type="term" value="P:protein refolding"/>
    <property type="evidence" value="ECO:0007669"/>
    <property type="project" value="TreeGrafter"/>
</dbReference>
<dbReference type="RefSeq" id="WP_262434784.1">
    <property type="nucleotide sequence ID" value="NZ_JACRTF010000001.1"/>
</dbReference>
<evidence type="ECO:0000256" key="1">
    <source>
        <dbReference type="ARBA" id="ARBA00023186"/>
    </source>
</evidence>
<keyword evidence="4" id="KW-1185">Reference proteome</keyword>
<sequence length="317" mass="34655">MAYIDYYKILGVDKSASQDDIKKAFRKLARKYHPDLNPNDPSAKDKFQEINEANEVLSDPEKRKKYDEYGEHWKHADEFEAQKRARQQAGGGGGFGGFGGAGGFGGDENGYWYSSDGQGFSGGGEGFSDFFESMFGGRARGGSRGNAGFRGQDFNAELHLSLRDAATTHKQVLTVNGKNVRITIPAGVANGQVIKLKGYGGPGVNGGPAGDLYITFVIPEDPVFKRVGDDLYIDVSLNLYTAILGGEQEVETLNGKVKLKVKPETQNGTKVRLKGKGFPVYKKEGQSGDLIITYDVKIPTSLTERQKELFRELQSMN</sequence>
<dbReference type="CDD" id="cd06257">
    <property type="entry name" value="DnaJ"/>
    <property type="match status" value="1"/>
</dbReference>
<accession>A0A926F3U9</accession>
<dbReference type="InterPro" id="IPR002939">
    <property type="entry name" value="DnaJ_C"/>
</dbReference>
<dbReference type="Gene3D" id="2.60.260.20">
    <property type="entry name" value="Urease metallochaperone UreE, N-terminal domain"/>
    <property type="match status" value="2"/>
</dbReference>
<feature type="domain" description="J" evidence="2">
    <location>
        <begin position="5"/>
        <end position="70"/>
    </location>
</feature>
<dbReference type="EMBL" id="JACRTF010000001">
    <property type="protein sequence ID" value="MBC8593678.1"/>
    <property type="molecule type" value="Genomic_DNA"/>
</dbReference>
<name>A0A926F3U9_9BACT</name>
<dbReference type="PRINTS" id="PR00625">
    <property type="entry name" value="JDOMAIN"/>
</dbReference>
<protein>
    <submittedName>
        <fullName evidence="3">J domain-containing protein</fullName>
    </submittedName>
</protein>
<dbReference type="InterPro" id="IPR008971">
    <property type="entry name" value="HSP40/DnaJ_pept-bd"/>
</dbReference>
<dbReference type="PANTHER" id="PTHR43096">
    <property type="entry name" value="DNAJ HOMOLOG 1, MITOCHONDRIAL-RELATED"/>
    <property type="match status" value="1"/>
</dbReference>
<dbReference type="FunFam" id="2.60.260.20:FF:000069">
    <property type="entry name" value="Molecular chaperone DnaJ"/>
    <property type="match status" value="1"/>
</dbReference>
<proteinExistence type="predicted"/>
<dbReference type="PANTHER" id="PTHR43096:SF52">
    <property type="entry name" value="DNAJ HOMOLOG 1, MITOCHONDRIAL-RELATED"/>
    <property type="match status" value="1"/>
</dbReference>
<keyword evidence="1" id="KW-0143">Chaperone</keyword>
<comment type="caution">
    <text evidence="3">The sequence shown here is derived from an EMBL/GenBank/DDBJ whole genome shotgun (WGS) entry which is preliminary data.</text>
</comment>
<dbReference type="GO" id="GO:0051082">
    <property type="term" value="F:unfolded protein binding"/>
    <property type="evidence" value="ECO:0007669"/>
    <property type="project" value="InterPro"/>
</dbReference>
<gene>
    <name evidence="3" type="ORF">H8744_10565</name>
</gene>
<dbReference type="InterPro" id="IPR036869">
    <property type="entry name" value="J_dom_sf"/>
</dbReference>
<dbReference type="PROSITE" id="PS50076">
    <property type="entry name" value="DNAJ_2"/>
    <property type="match status" value="1"/>
</dbReference>
<dbReference type="SUPFAM" id="SSF49493">
    <property type="entry name" value="HSP40/DnaJ peptide-binding domain"/>
    <property type="match status" value="2"/>
</dbReference>
<dbReference type="Proteomes" id="UP000651085">
    <property type="component" value="Unassembled WGS sequence"/>
</dbReference>
<dbReference type="FunFam" id="2.60.260.20:FF:000013">
    <property type="entry name" value="DnaJ subfamily B member 11"/>
    <property type="match status" value="1"/>
</dbReference>
<organism evidence="3 4">
    <name type="scientific">Jilunia laotingensis</name>
    <dbReference type="NCBI Taxonomy" id="2763675"/>
    <lineage>
        <taxon>Bacteria</taxon>
        <taxon>Pseudomonadati</taxon>
        <taxon>Bacteroidota</taxon>
        <taxon>Bacteroidia</taxon>
        <taxon>Bacteroidales</taxon>
        <taxon>Bacteroidaceae</taxon>
        <taxon>Jilunia</taxon>
    </lineage>
</organism>